<sequence length="637" mass="70176">MVYRMAEQPHHDHSSSSEPSAGAGDPSWLPPPMDICSGHFGKANTTDSSVLLLLLVSVPSQGDHQPVHRRYGRGRCSNGNKKATNLTAPWTSLPLEPGFYGTPQVREEPVCSNNPFGLNISLDVGLFSLSDRSALPMPIPPMTIDIDDRQISDHPASGAPSLFGFVLCRSDGNGSFIPTTILQDGTRYTRDTSSRYRDSEEVAQPRKLLGAHQSSTNLQDCHRQHGKKHVVTTTGIASAVALALLALVCPAAGLLLCWRRRIQSEQDSKAIQSSAELLCPWAPRRYSHGELAAATCGFSDEEKIGRGGFGPVYRGYLRDQDRHVAVKVLHQDQSSSSSQERGTREFQAEVKVMTRLRHRNIVQLLGWCDAPGVAGLMLVYEFVPNGSLDRHLYDHQRPLPWSDRYKIALGVGSALLYLHTECEQCILHGDIKPANILLDPSCNAKLGDFGLARVVDHGADPRTTQVVAGTPGYMDPEFVISQRPSVESDVYSYGVILLEIACGRRPTTRHPNGKQLLLNWVHYMYRKNSVLGVVDGQLEGEFDHEQMRRMLVAGLWCTHRDQSQRPSIGGAMDFLRSQDAELPVVLDQRMWRPDAAGAMEEILGSCDLPAEDSALENCPTTETVYHSTKDSTGLLEC</sequence>
<dbReference type="EMBL" id="CP144747">
    <property type="protein sequence ID" value="WVZ64630.1"/>
    <property type="molecule type" value="Genomic_DNA"/>
</dbReference>
<evidence type="ECO:0000259" key="5">
    <source>
        <dbReference type="PROSITE" id="PS50011"/>
    </source>
</evidence>
<dbReference type="GO" id="GO:0004672">
    <property type="term" value="F:protein kinase activity"/>
    <property type="evidence" value="ECO:0007669"/>
    <property type="project" value="InterPro"/>
</dbReference>
<evidence type="ECO:0000256" key="3">
    <source>
        <dbReference type="SAM" id="MobiDB-lite"/>
    </source>
</evidence>
<evidence type="ECO:0000256" key="4">
    <source>
        <dbReference type="SAM" id="Phobius"/>
    </source>
</evidence>
<dbReference type="AlphaFoldDB" id="A0AAQ3WKA6"/>
<evidence type="ECO:0000256" key="2">
    <source>
        <dbReference type="ARBA" id="ARBA00022840"/>
    </source>
</evidence>
<organism evidence="6 7">
    <name type="scientific">Paspalum notatum var. saurae</name>
    <dbReference type="NCBI Taxonomy" id="547442"/>
    <lineage>
        <taxon>Eukaryota</taxon>
        <taxon>Viridiplantae</taxon>
        <taxon>Streptophyta</taxon>
        <taxon>Embryophyta</taxon>
        <taxon>Tracheophyta</taxon>
        <taxon>Spermatophyta</taxon>
        <taxon>Magnoliopsida</taxon>
        <taxon>Liliopsida</taxon>
        <taxon>Poales</taxon>
        <taxon>Poaceae</taxon>
        <taxon>PACMAD clade</taxon>
        <taxon>Panicoideae</taxon>
        <taxon>Andropogonodae</taxon>
        <taxon>Paspaleae</taxon>
        <taxon>Paspalinae</taxon>
        <taxon>Paspalum</taxon>
    </lineage>
</organism>
<evidence type="ECO:0000313" key="6">
    <source>
        <dbReference type="EMBL" id="WVZ64630.1"/>
    </source>
</evidence>
<dbReference type="FunFam" id="1.10.510.10:FF:000522">
    <property type="entry name" value="L-type lectin-domain containing receptor kinase IX.1"/>
    <property type="match status" value="1"/>
</dbReference>
<dbReference type="InterPro" id="IPR011009">
    <property type="entry name" value="Kinase-like_dom_sf"/>
</dbReference>
<dbReference type="SUPFAM" id="SSF56112">
    <property type="entry name" value="Protein kinase-like (PK-like)"/>
    <property type="match status" value="1"/>
</dbReference>
<dbReference type="CDD" id="cd14066">
    <property type="entry name" value="STKc_IRAK"/>
    <property type="match status" value="1"/>
</dbReference>
<feature type="region of interest" description="Disordered" evidence="3">
    <location>
        <begin position="1"/>
        <end position="28"/>
    </location>
</feature>
<dbReference type="Gene3D" id="1.10.510.10">
    <property type="entry name" value="Transferase(Phosphotransferase) domain 1"/>
    <property type="match status" value="1"/>
</dbReference>
<keyword evidence="4" id="KW-0472">Membrane</keyword>
<keyword evidence="7" id="KW-1185">Reference proteome</keyword>
<dbReference type="SMART" id="SM00220">
    <property type="entry name" value="S_TKc"/>
    <property type="match status" value="1"/>
</dbReference>
<dbReference type="Proteomes" id="UP001341281">
    <property type="component" value="Chromosome 03"/>
</dbReference>
<dbReference type="PROSITE" id="PS50011">
    <property type="entry name" value="PROTEIN_KINASE_DOM"/>
    <property type="match status" value="1"/>
</dbReference>
<gene>
    <name evidence="6" type="ORF">U9M48_014124</name>
</gene>
<name>A0AAQ3WKA6_PASNO</name>
<keyword evidence="4" id="KW-1133">Transmembrane helix</keyword>
<feature type="transmembrane region" description="Helical" evidence="4">
    <location>
        <begin position="361"/>
        <end position="380"/>
    </location>
</feature>
<reference evidence="6 7" key="1">
    <citation type="submission" date="2024-02" db="EMBL/GenBank/DDBJ databases">
        <title>High-quality chromosome-scale genome assembly of Pensacola bahiagrass (Paspalum notatum Flugge var. saurae).</title>
        <authorList>
            <person name="Vega J.M."/>
            <person name="Podio M."/>
            <person name="Orjuela J."/>
            <person name="Siena L.A."/>
            <person name="Pessino S.C."/>
            <person name="Combes M.C."/>
            <person name="Mariac C."/>
            <person name="Albertini E."/>
            <person name="Pupilli F."/>
            <person name="Ortiz J.P.A."/>
            <person name="Leblanc O."/>
        </authorList>
    </citation>
    <scope>NUCLEOTIDE SEQUENCE [LARGE SCALE GENOMIC DNA]</scope>
    <source>
        <strain evidence="6">R1</strain>
        <tissue evidence="6">Leaf</tissue>
    </source>
</reference>
<dbReference type="Pfam" id="PF00069">
    <property type="entry name" value="Pkinase"/>
    <property type="match status" value="1"/>
</dbReference>
<evidence type="ECO:0000256" key="1">
    <source>
        <dbReference type="ARBA" id="ARBA00022741"/>
    </source>
</evidence>
<accession>A0AAQ3WKA6</accession>
<feature type="domain" description="Protein kinase" evidence="5">
    <location>
        <begin position="298"/>
        <end position="575"/>
    </location>
</feature>
<feature type="compositionally biased region" description="Low complexity" evidence="3">
    <location>
        <begin position="16"/>
        <end position="27"/>
    </location>
</feature>
<keyword evidence="4" id="KW-0812">Transmembrane</keyword>
<protein>
    <recommendedName>
        <fullName evidence="5">Protein kinase domain-containing protein</fullName>
    </recommendedName>
</protein>
<dbReference type="InterPro" id="IPR000719">
    <property type="entry name" value="Prot_kinase_dom"/>
</dbReference>
<dbReference type="PANTHER" id="PTHR27007">
    <property type="match status" value="1"/>
</dbReference>
<feature type="transmembrane region" description="Helical" evidence="4">
    <location>
        <begin position="236"/>
        <end position="258"/>
    </location>
</feature>
<dbReference type="InterPro" id="IPR008271">
    <property type="entry name" value="Ser/Thr_kinase_AS"/>
</dbReference>
<dbReference type="InterPro" id="IPR050528">
    <property type="entry name" value="L-type_Lectin-RKs"/>
</dbReference>
<keyword evidence="2" id="KW-0067">ATP-binding</keyword>
<proteinExistence type="predicted"/>
<keyword evidence="1" id="KW-0547">Nucleotide-binding</keyword>
<dbReference type="GO" id="GO:0005524">
    <property type="term" value="F:ATP binding"/>
    <property type="evidence" value="ECO:0007669"/>
    <property type="project" value="UniProtKB-KW"/>
</dbReference>
<evidence type="ECO:0000313" key="7">
    <source>
        <dbReference type="Proteomes" id="UP001341281"/>
    </source>
</evidence>
<dbReference type="Gene3D" id="3.30.200.20">
    <property type="entry name" value="Phosphorylase Kinase, domain 1"/>
    <property type="match status" value="1"/>
</dbReference>
<dbReference type="PROSITE" id="PS00108">
    <property type="entry name" value="PROTEIN_KINASE_ST"/>
    <property type="match status" value="1"/>
</dbReference>